<dbReference type="GeneID" id="90035085"/>
<proteinExistence type="predicted"/>
<evidence type="ECO:0000313" key="2">
    <source>
        <dbReference type="EMBL" id="KAK7206348.1"/>
    </source>
</evidence>
<feature type="transmembrane region" description="Helical" evidence="1">
    <location>
        <begin position="72"/>
        <end position="89"/>
    </location>
</feature>
<keyword evidence="1" id="KW-0812">Transmembrane</keyword>
<name>A0ABR1F921_9ASCO</name>
<gene>
    <name evidence="2" type="ORF">BZA70DRAFT_132680</name>
</gene>
<keyword evidence="1" id="KW-0472">Membrane</keyword>
<accession>A0ABR1F921</accession>
<reference evidence="2 3" key="1">
    <citation type="submission" date="2024-03" db="EMBL/GenBank/DDBJ databases">
        <title>Genome-scale model development and genomic sequencing of the oleaginous clade Lipomyces.</title>
        <authorList>
            <consortium name="Lawrence Berkeley National Laboratory"/>
            <person name="Czajka J.J."/>
            <person name="Han Y."/>
            <person name="Kim J."/>
            <person name="Mondo S.J."/>
            <person name="Hofstad B.A."/>
            <person name="Robles A."/>
            <person name="Haridas S."/>
            <person name="Riley R."/>
            <person name="LaButti K."/>
            <person name="Pangilinan J."/>
            <person name="Andreopoulos W."/>
            <person name="Lipzen A."/>
            <person name="Yan J."/>
            <person name="Wang M."/>
            <person name="Ng V."/>
            <person name="Grigoriev I.V."/>
            <person name="Spatafora J.W."/>
            <person name="Magnuson J.K."/>
            <person name="Baker S.E."/>
            <person name="Pomraning K.R."/>
        </authorList>
    </citation>
    <scope>NUCLEOTIDE SEQUENCE [LARGE SCALE GENOMIC DNA]</scope>
    <source>
        <strain evidence="2 3">Phaff 52-87</strain>
    </source>
</reference>
<evidence type="ECO:0008006" key="4">
    <source>
        <dbReference type="Google" id="ProtNLM"/>
    </source>
</evidence>
<evidence type="ECO:0000256" key="1">
    <source>
        <dbReference type="SAM" id="Phobius"/>
    </source>
</evidence>
<protein>
    <recommendedName>
        <fullName evidence="4">Transmembrane protein</fullName>
    </recommendedName>
</protein>
<dbReference type="Proteomes" id="UP001498771">
    <property type="component" value="Unassembled WGS sequence"/>
</dbReference>
<comment type="caution">
    <text evidence="2">The sequence shown here is derived from an EMBL/GenBank/DDBJ whole genome shotgun (WGS) entry which is preliminary data.</text>
</comment>
<dbReference type="EMBL" id="JBBJBU010000003">
    <property type="protein sequence ID" value="KAK7206348.1"/>
    <property type="molecule type" value="Genomic_DNA"/>
</dbReference>
<organism evidence="2 3">
    <name type="scientific">Myxozyma melibiosi</name>
    <dbReference type="NCBI Taxonomy" id="54550"/>
    <lineage>
        <taxon>Eukaryota</taxon>
        <taxon>Fungi</taxon>
        <taxon>Dikarya</taxon>
        <taxon>Ascomycota</taxon>
        <taxon>Saccharomycotina</taxon>
        <taxon>Lipomycetes</taxon>
        <taxon>Lipomycetales</taxon>
        <taxon>Lipomycetaceae</taxon>
        <taxon>Myxozyma</taxon>
    </lineage>
</organism>
<dbReference type="RefSeq" id="XP_064769381.1">
    <property type="nucleotide sequence ID" value="XM_064909573.1"/>
</dbReference>
<keyword evidence="1" id="KW-1133">Transmembrane helix</keyword>
<keyword evidence="3" id="KW-1185">Reference proteome</keyword>
<evidence type="ECO:0000313" key="3">
    <source>
        <dbReference type="Proteomes" id="UP001498771"/>
    </source>
</evidence>
<sequence>MQQIIEKKKTNILPRNQLCTDSSLLTSIYYFEVPCGDDRLRLPRQTFDCPTLFLKPNPHKPPIRRRQYSRSARIASAILALCVFFLLVFPRPPDSVSFAPSAIDRISASVSASVSASHPALQALARARSNRKENEAKLADVHAKAKAAADASLQAAALAAHEKFSNTKSDELFSHPEKTQDSYKLRLSSDGDIIKTPDGIVKPPVVAPVPASIISTDTSAKQQPGNPGVPSLVMRDEEMAAIEQLVEADIPPHIRDDDYDQDRTVHELFLRLTSGQDKSTAAATPLRERYQSTVSAQKRPQNVKRALVDELKVSLEDDSVELEYLVYLEDMMVGTDLADDIEPVGVGQ</sequence>